<dbReference type="EMBL" id="CP000790">
    <property type="protein sequence ID" value="ABU73830.1"/>
    <property type="molecule type" value="Genomic_DNA"/>
</dbReference>
<dbReference type="PATRIC" id="fig|338187.36.peg.4806"/>
<accession>A7N5E3</accession>
<protein>
    <submittedName>
        <fullName evidence="1">Uncharacterized protein</fullName>
    </submittedName>
</protein>
<dbReference type="KEGG" id="vha:VIBHAR_05937"/>
<proteinExistence type="predicted"/>
<reference evidence="1 2" key="1">
    <citation type="submission" date="2007-08" db="EMBL/GenBank/DDBJ databases">
        <authorList>
            <consortium name="The Vibrio harveyi Genome Sequencing Project"/>
            <person name="Bassler B."/>
            <person name="Clifton S.W."/>
            <person name="Fulton L."/>
            <person name="Delehaunty K."/>
            <person name="Fronick C."/>
            <person name="Harrison M."/>
            <person name="Markivic C."/>
            <person name="Fulton R."/>
            <person name="Tin-Wollam A.-M."/>
            <person name="Shah N."/>
            <person name="Pepin K."/>
            <person name="Nash W."/>
            <person name="Thiruvilangam P."/>
            <person name="Bhonagiri V."/>
            <person name="Waters C."/>
            <person name="Tu K.C."/>
            <person name="Irgon J."/>
            <person name="Wilson R.K."/>
        </authorList>
    </citation>
    <scope>NUCLEOTIDE SEQUENCE [LARGE SCALE GENOMIC DNA]</scope>
    <source>
        <strain evidence="2">ATCC BAA-1116 / BB120</strain>
    </source>
</reference>
<dbReference type="AlphaFoldDB" id="A7N5E3"/>
<organism evidence="1 2">
    <name type="scientific">Vibrio campbellii (strain ATCC BAA-1116)</name>
    <dbReference type="NCBI Taxonomy" id="2902295"/>
    <lineage>
        <taxon>Bacteria</taxon>
        <taxon>Pseudomonadati</taxon>
        <taxon>Pseudomonadota</taxon>
        <taxon>Gammaproteobacteria</taxon>
        <taxon>Vibrionales</taxon>
        <taxon>Vibrionaceae</taxon>
        <taxon>Vibrio</taxon>
    </lineage>
</organism>
<evidence type="ECO:0000313" key="2">
    <source>
        <dbReference type="Proteomes" id="UP000008152"/>
    </source>
</evidence>
<dbReference type="Proteomes" id="UP000008152">
    <property type="component" value="Chromosome II"/>
</dbReference>
<evidence type="ECO:0000313" key="1">
    <source>
        <dbReference type="EMBL" id="ABU73830.1"/>
    </source>
</evidence>
<name>A7N5E3_VIBC1</name>
<gene>
    <name evidence="1" type="ordered locus">VIBHAR_05937</name>
</gene>
<sequence>MACSNGVWCKHWMEEKFFVWNPQEAHVNFSPSDEIIYSSH</sequence>